<evidence type="ECO:0000313" key="3">
    <source>
        <dbReference type="Proteomes" id="UP000729402"/>
    </source>
</evidence>
<feature type="region of interest" description="Disordered" evidence="1">
    <location>
        <begin position="626"/>
        <end position="680"/>
    </location>
</feature>
<reference evidence="2" key="1">
    <citation type="journal article" date="2021" name="bioRxiv">
        <title>Whole Genome Assembly and Annotation of Northern Wild Rice, Zizania palustris L., Supports a Whole Genome Duplication in the Zizania Genus.</title>
        <authorList>
            <person name="Haas M."/>
            <person name="Kono T."/>
            <person name="Macchietto M."/>
            <person name="Millas R."/>
            <person name="McGilp L."/>
            <person name="Shao M."/>
            <person name="Duquette J."/>
            <person name="Hirsch C.N."/>
            <person name="Kimball J."/>
        </authorList>
    </citation>
    <scope>NUCLEOTIDE SEQUENCE</scope>
    <source>
        <tissue evidence="2">Fresh leaf tissue</tissue>
    </source>
</reference>
<organism evidence="2 3">
    <name type="scientific">Zizania palustris</name>
    <name type="common">Northern wild rice</name>
    <dbReference type="NCBI Taxonomy" id="103762"/>
    <lineage>
        <taxon>Eukaryota</taxon>
        <taxon>Viridiplantae</taxon>
        <taxon>Streptophyta</taxon>
        <taxon>Embryophyta</taxon>
        <taxon>Tracheophyta</taxon>
        <taxon>Spermatophyta</taxon>
        <taxon>Magnoliopsida</taxon>
        <taxon>Liliopsida</taxon>
        <taxon>Poales</taxon>
        <taxon>Poaceae</taxon>
        <taxon>BOP clade</taxon>
        <taxon>Oryzoideae</taxon>
        <taxon>Oryzeae</taxon>
        <taxon>Zizaniinae</taxon>
        <taxon>Zizania</taxon>
    </lineage>
</organism>
<dbReference type="Proteomes" id="UP000729402">
    <property type="component" value="Unassembled WGS sequence"/>
</dbReference>
<dbReference type="EMBL" id="JAAALK010000283">
    <property type="protein sequence ID" value="KAG8071453.1"/>
    <property type="molecule type" value="Genomic_DNA"/>
</dbReference>
<name>A0A8J5SZT5_ZIZPA</name>
<protein>
    <submittedName>
        <fullName evidence="2">Uncharacterized protein</fullName>
    </submittedName>
</protein>
<reference evidence="2" key="2">
    <citation type="submission" date="2021-02" db="EMBL/GenBank/DDBJ databases">
        <authorList>
            <person name="Kimball J.A."/>
            <person name="Haas M.W."/>
            <person name="Macchietto M."/>
            <person name="Kono T."/>
            <person name="Duquette J."/>
            <person name="Shao M."/>
        </authorList>
    </citation>
    <scope>NUCLEOTIDE SEQUENCE</scope>
    <source>
        <tissue evidence="2">Fresh leaf tissue</tissue>
    </source>
</reference>
<sequence>MESHNMMPHRKLPVQKSTLCSEEIPATPSKNGEIYQHENKDTPQLNPYDYLANVHVLTPIIQTSFEAVGISRNTDPWSGQTFSGKRKKLLKLATKTLSVESSEFLQRRSEIFADIMQRLGANMIKKQHKESMRMKMVCGHTPGPRCRLENVLDYSRSGFDSLIKLSTGKESSCNATREACQLMPLPWGHNQILPSSLDQKINLPHRGNDEVHECMALPWVHTASLSSFGWKSDTAHNQVSNLLLEGVQPHTKDKPISTSELNCNVETRPCDYYGWEPMLSTRLAGSIPNSLSFPCQIEEKHVVPYAISNNFCQPNLRSPLEQWFSSSVGLEGQGPKEAGFCHNHGAGLLEQCISSSVVLDGQGQHEAGLFNSDTGLLCSFDQLYAKCTASSFLDTRNGILDHNDSSYDSNASESNNVVLSANGGRLNSIFSISEHPFQLGSKRLDNCAVHMSSLAGVKDKYSAESWLFDSSDIGPMQGLDKSPAKFTATIFSNYTSGILDHHHLRYMSNCTLKDNISTLFMDEDDICLNSLSSYPDYPSKQDGESLYDSSTELWSSVHHFQSYGDNLGTVLGFMSDENIYNDLEDHCSAIPNHARNEKKRETNGSNCQTKGFSASHWFHYSPCLSHRRTPPSQNPPPPHPRCSLSGRLRNSPPAVECSSPASREGSTLQKSEQQLPIVTR</sequence>
<keyword evidence="3" id="KW-1185">Reference proteome</keyword>
<proteinExistence type="predicted"/>
<evidence type="ECO:0000256" key="1">
    <source>
        <dbReference type="SAM" id="MobiDB-lite"/>
    </source>
</evidence>
<feature type="compositionally biased region" description="Polar residues" evidence="1">
    <location>
        <begin position="659"/>
        <end position="680"/>
    </location>
</feature>
<accession>A0A8J5SZT5</accession>
<comment type="caution">
    <text evidence="2">The sequence shown here is derived from an EMBL/GenBank/DDBJ whole genome shotgun (WGS) entry which is preliminary data.</text>
</comment>
<dbReference type="AlphaFoldDB" id="A0A8J5SZT5"/>
<gene>
    <name evidence="2" type="ORF">GUJ93_ZPchr0006g46457</name>
</gene>
<evidence type="ECO:0000313" key="2">
    <source>
        <dbReference type="EMBL" id="KAG8071453.1"/>
    </source>
</evidence>
<dbReference type="OrthoDB" id="638090at2759"/>